<dbReference type="AlphaFoldDB" id="A0A367YZN6"/>
<accession>A0A367YZN6</accession>
<dbReference type="Pfam" id="PF00664">
    <property type="entry name" value="ABC_membrane"/>
    <property type="match status" value="1"/>
</dbReference>
<feature type="transmembrane region" description="Helical" evidence="5">
    <location>
        <begin position="166"/>
        <end position="185"/>
    </location>
</feature>
<keyword evidence="2 5" id="KW-0812">Transmembrane</keyword>
<evidence type="ECO:0000256" key="5">
    <source>
        <dbReference type="SAM" id="Phobius"/>
    </source>
</evidence>
<dbReference type="SUPFAM" id="SSF52540">
    <property type="entry name" value="P-loop containing nucleoside triphosphate hydrolases"/>
    <property type="match status" value="1"/>
</dbReference>
<protein>
    <submittedName>
        <fullName evidence="8">ABC transporter ATP-binding protein</fullName>
    </submittedName>
</protein>
<dbReference type="InterPro" id="IPR011527">
    <property type="entry name" value="ABC1_TM_dom"/>
</dbReference>
<evidence type="ECO:0000313" key="8">
    <source>
        <dbReference type="EMBL" id="RCK70411.1"/>
    </source>
</evidence>
<sequence>MKRRTPPAAATGRSPLWGPMFRRHRRPLALGYLLATTHQVCEALVPVAAGYVIGIAVATSSVPAILLGVGAILLLFAVLASAAAYGYYLIGKAAVTEAHLQRVAVVRRILGDPTVGRDRQAGELLSITSSDTQGATQLMETVGGLLASTVGLTVAAVVLLRIDLVLGLGVLVMLTVLVGGVRLLSPYLERRLSARQQAVGLSAAVASDLLTGLRSLRGFGGVAEAVRRYRTASRLSLDATVRATTSNAVVGTTSRLATGALVVLTAAVAAGYAVEGRISLAELVTVIGMATFLLDPIGHITRSVQELAVSWASGRRVAELLTLAPSETAAHDERPDGPLRLTAVVDDGLGPLSLTLAPGELLGVVTTDVATADTLSELLAGSRAPAAGTVRLGDAAVADLEPAAVRSRLLVEPHAVHLLGGSLAAALDTGDGADRQVELPAALDAAALRVEDLTGHADAAGPGPALGDIALLDHGANLSGGQRQRVALARALLADRDLLVLRDPTSAVDAVTEDAIAAGLRRVRAGRRSTAVLTTSPLLLSRCDRVLFIDADGASTTGSHADLLAVDAYRSVVLR</sequence>
<feature type="domain" description="ABC transporter" evidence="6">
    <location>
        <begin position="333"/>
        <end position="575"/>
    </location>
</feature>
<evidence type="ECO:0000256" key="3">
    <source>
        <dbReference type="ARBA" id="ARBA00022989"/>
    </source>
</evidence>
<keyword evidence="8" id="KW-0067">ATP-binding</keyword>
<keyword evidence="9" id="KW-1185">Reference proteome</keyword>
<feature type="domain" description="ABC transmembrane type-1" evidence="7">
    <location>
        <begin position="33"/>
        <end position="308"/>
    </location>
</feature>
<dbReference type="GO" id="GO:0016887">
    <property type="term" value="F:ATP hydrolysis activity"/>
    <property type="evidence" value="ECO:0007669"/>
    <property type="project" value="InterPro"/>
</dbReference>
<feature type="transmembrane region" description="Helical" evidence="5">
    <location>
        <begin position="142"/>
        <end position="160"/>
    </location>
</feature>
<reference evidence="8 9" key="1">
    <citation type="submission" date="2018-07" db="EMBL/GenBank/DDBJ databases">
        <title>Desertimonas flava gen. nov. sp. nov.</title>
        <authorList>
            <person name="Liu S."/>
        </authorList>
    </citation>
    <scope>NUCLEOTIDE SEQUENCE [LARGE SCALE GENOMIC DNA]</scope>
    <source>
        <strain evidence="8 9">16Sb5-5</strain>
    </source>
</reference>
<comment type="caution">
    <text evidence="8">The sequence shown here is derived from an EMBL/GenBank/DDBJ whole genome shotgun (WGS) entry which is preliminary data.</text>
</comment>
<gene>
    <name evidence="8" type="ORF">DT076_07125</name>
</gene>
<dbReference type="CDD" id="cd07346">
    <property type="entry name" value="ABC_6TM_exporters"/>
    <property type="match status" value="1"/>
</dbReference>
<comment type="subcellular location">
    <subcellularLocation>
        <location evidence="1">Cell membrane</location>
        <topology evidence="1">Multi-pass membrane protein</topology>
    </subcellularLocation>
</comment>
<evidence type="ECO:0000313" key="9">
    <source>
        <dbReference type="Proteomes" id="UP000252770"/>
    </source>
</evidence>
<dbReference type="InterPro" id="IPR027417">
    <property type="entry name" value="P-loop_NTPase"/>
</dbReference>
<evidence type="ECO:0000259" key="7">
    <source>
        <dbReference type="PROSITE" id="PS50929"/>
    </source>
</evidence>
<dbReference type="SUPFAM" id="SSF90123">
    <property type="entry name" value="ABC transporter transmembrane region"/>
    <property type="match status" value="1"/>
</dbReference>
<dbReference type="InterPro" id="IPR017871">
    <property type="entry name" value="ABC_transporter-like_CS"/>
</dbReference>
<dbReference type="PROSITE" id="PS50893">
    <property type="entry name" value="ABC_TRANSPORTER_2"/>
    <property type="match status" value="1"/>
</dbReference>
<dbReference type="RefSeq" id="WP_114125954.1">
    <property type="nucleotide sequence ID" value="NZ_QOUI01000003.1"/>
</dbReference>
<dbReference type="InterPro" id="IPR036640">
    <property type="entry name" value="ABC1_TM_sf"/>
</dbReference>
<keyword evidence="8" id="KW-0547">Nucleotide-binding</keyword>
<keyword evidence="3 5" id="KW-1133">Transmembrane helix</keyword>
<evidence type="ECO:0000256" key="1">
    <source>
        <dbReference type="ARBA" id="ARBA00004651"/>
    </source>
</evidence>
<evidence type="ECO:0000259" key="6">
    <source>
        <dbReference type="PROSITE" id="PS50893"/>
    </source>
</evidence>
<dbReference type="InterPro" id="IPR003439">
    <property type="entry name" value="ABC_transporter-like_ATP-bd"/>
</dbReference>
<organism evidence="8 9">
    <name type="scientific">Desertihabitans brevis</name>
    <dbReference type="NCBI Taxonomy" id="2268447"/>
    <lineage>
        <taxon>Bacteria</taxon>
        <taxon>Bacillati</taxon>
        <taxon>Actinomycetota</taxon>
        <taxon>Actinomycetes</taxon>
        <taxon>Propionibacteriales</taxon>
        <taxon>Propionibacteriaceae</taxon>
        <taxon>Desertihabitans</taxon>
    </lineage>
</organism>
<dbReference type="Gene3D" id="3.40.50.300">
    <property type="entry name" value="P-loop containing nucleotide triphosphate hydrolases"/>
    <property type="match status" value="1"/>
</dbReference>
<dbReference type="PROSITE" id="PS00211">
    <property type="entry name" value="ABC_TRANSPORTER_1"/>
    <property type="match status" value="1"/>
</dbReference>
<evidence type="ECO:0000256" key="2">
    <source>
        <dbReference type="ARBA" id="ARBA00022692"/>
    </source>
</evidence>
<name>A0A367YZN6_9ACTN</name>
<dbReference type="GO" id="GO:0005886">
    <property type="term" value="C:plasma membrane"/>
    <property type="evidence" value="ECO:0007669"/>
    <property type="project" value="UniProtKB-SubCell"/>
</dbReference>
<proteinExistence type="predicted"/>
<dbReference type="GO" id="GO:0015421">
    <property type="term" value="F:ABC-type oligopeptide transporter activity"/>
    <property type="evidence" value="ECO:0007669"/>
    <property type="project" value="TreeGrafter"/>
</dbReference>
<feature type="transmembrane region" description="Helical" evidence="5">
    <location>
        <begin position="64"/>
        <end position="90"/>
    </location>
</feature>
<dbReference type="EMBL" id="QOUI01000003">
    <property type="protein sequence ID" value="RCK70411.1"/>
    <property type="molecule type" value="Genomic_DNA"/>
</dbReference>
<dbReference type="PANTHER" id="PTHR43394:SF1">
    <property type="entry name" value="ATP-BINDING CASSETTE SUB-FAMILY B MEMBER 10, MITOCHONDRIAL"/>
    <property type="match status" value="1"/>
</dbReference>
<evidence type="ECO:0000256" key="4">
    <source>
        <dbReference type="ARBA" id="ARBA00023136"/>
    </source>
</evidence>
<dbReference type="GO" id="GO:0005524">
    <property type="term" value="F:ATP binding"/>
    <property type="evidence" value="ECO:0007669"/>
    <property type="project" value="UniProtKB-KW"/>
</dbReference>
<dbReference type="InterPro" id="IPR039421">
    <property type="entry name" value="Type_1_exporter"/>
</dbReference>
<dbReference type="PANTHER" id="PTHR43394">
    <property type="entry name" value="ATP-DEPENDENT PERMEASE MDL1, MITOCHONDRIAL"/>
    <property type="match status" value="1"/>
</dbReference>
<dbReference type="Proteomes" id="UP000252770">
    <property type="component" value="Unassembled WGS sequence"/>
</dbReference>
<dbReference type="Pfam" id="PF00005">
    <property type="entry name" value="ABC_tran"/>
    <property type="match status" value="1"/>
</dbReference>
<dbReference type="Gene3D" id="1.20.1560.10">
    <property type="entry name" value="ABC transporter type 1, transmembrane domain"/>
    <property type="match status" value="1"/>
</dbReference>
<dbReference type="PROSITE" id="PS50929">
    <property type="entry name" value="ABC_TM1F"/>
    <property type="match status" value="1"/>
</dbReference>
<keyword evidence="4 5" id="KW-0472">Membrane</keyword>